<sequence length="533" mass="60561">MAAEDWPMKEDRIAQTEFVSSFKAASSVYSNSHELPEILNVFQAIAEPLRTRFQYHFTSKRATNRLDKPEWALQHVLALAEQYEGFMANFVQPLLSEALPARGLVASHEFIHALLPMVTTKLQDNTSRLLEDKQLLTYTIAEVKRFDDTMRENFGLCSREGSYWKGVCNEILTKEVFEAWLTSEEDFSMERYHAIMDGVDVFEIVPDTEESTGEIAPNPSASRIIDLFEAMTKTFTPLEDLSQRRKFTQSIQVALLDTYRSRIVSSTDAFEALTSGFSGGFPTTDVAGNSGLQRLCRQLSGVSNVLSRLMDWVNDPYYVAIDDPDTHESCFDRQIQDYTLLKRRIETLIVNHLSNELTQDLRNYTRLQDWASSESQVATIAANSHTSSQLIRFYESIDSMFGYLATVASTVLIHRLYISLGQELDQVIYDSIIKRNEFSRRGALQLKRDILQMWWTFSPYVARPEAGMRSVAESLALLSDGKDSQEAAVLREVEIALDEKTRLSHSTRVEMLEAAGIVTMAPQALFRPAIIRV</sequence>
<dbReference type="Gene3D" id="1.20.58.1420">
    <property type="entry name" value="Dsl1p vesicle tethering complex, Tip20p subunit, domain B"/>
    <property type="match status" value="1"/>
</dbReference>
<evidence type="ECO:0000313" key="1">
    <source>
        <dbReference type="EMBL" id="CCG80676.1"/>
    </source>
</evidence>
<dbReference type="PANTHER" id="PTHR13520">
    <property type="entry name" value="RAD50-INTERACTING PROTEIN 1 RINT-1"/>
    <property type="match status" value="1"/>
</dbReference>
<dbReference type="PROSITE" id="PS51386">
    <property type="entry name" value="RINT1_TIP20"/>
    <property type="match status" value="1"/>
</dbReference>
<organism evidence="1 2">
    <name type="scientific">Taphrina deformans (strain PYCC 5710 / ATCC 11124 / CBS 356.35 / IMI 108563 / JCM 9778 / NBRC 8474)</name>
    <name type="common">Peach leaf curl fungus</name>
    <name type="synonym">Lalaria deformans</name>
    <dbReference type="NCBI Taxonomy" id="1097556"/>
    <lineage>
        <taxon>Eukaryota</taxon>
        <taxon>Fungi</taxon>
        <taxon>Dikarya</taxon>
        <taxon>Ascomycota</taxon>
        <taxon>Taphrinomycotina</taxon>
        <taxon>Taphrinomycetes</taxon>
        <taxon>Taphrinales</taxon>
        <taxon>Taphrinaceae</taxon>
        <taxon>Taphrina</taxon>
    </lineage>
</organism>
<dbReference type="InterPro" id="IPR042044">
    <property type="entry name" value="EXOC6PINT-1/Sec15/Tip20_C_dom2"/>
</dbReference>
<comment type="caution">
    <text evidence="1">The sequence shown here is derived from an EMBL/GenBank/DDBJ whole genome shotgun (WGS) entry which is preliminary data.</text>
</comment>
<name>R4X6U8_TAPDE</name>
<reference evidence="1 2" key="1">
    <citation type="journal article" date="2013" name="MBio">
        <title>Genome sequencing of the plant pathogen Taphrina deformans, the causal agent of peach leaf curl.</title>
        <authorList>
            <person name="Cisse O.H."/>
            <person name="Almeida J.M.G.C.F."/>
            <person name="Fonseca A."/>
            <person name="Kumar A.A."/>
            <person name="Salojaervi J."/>
            <person name="Overmyer K."/>
            <person name="Hauser P.M."/>
            <person name="Pagni M."/>
        </authorList>
    </citation>
    <scope>NUCLEOTIDE SEQUENCE [LARGE SCALE GENOMIC DNA]</scope>
    <source>
        <strain evidence="2">PYCC 5710 / ATCC 11124 / CBS 356.35 / IMI 108563 / JCM 9778 / NBRC 8474</strain>
    </source>
</reference>
<dbReference type="GO" id="GO:0006890">
    <property type="term" value="P:retrograde vesicle-mediated transport, Golgi to endoplasmic reticulum"/>
    <property type="evidence" value="ECO:0007669"/>
    <property type="project" value="InterPro"/>
</dbReference>
<dbReference type="AlphaFoldDB" id="R4X6U8"/>
<evidence type="ECO:0000313" key="2">
    <source>
        <dbReference type="Proteomes" id="UP000013776"/>
    </source>
</evidence>
<dbReference type="Gene3D" id="1.20.58.670">
    <property type="entry name" value="Dsl1p vesicle tethering complex, Tip20p subunit, domain D"/>
    <property type="match status" value="1"/>
</dbReference>
<gene>
    <name evidence="1" type="ORF">TAPDE_000212</name>
</gene>
<dbReference type="GO" id="GO:0060628">
    <property type="term" value="P:regulation of ER to Golgi vesicle-mediated transport"/>
    <property type="evidence" value="ECO:0007669"/>
    <property type="project" value="TreeGrafter"/>
</dbReference>
<proteinExistence type="predicted"/>
<dbReference type="InterPro" id="IPR042042">
    <property type="entry name" value="Tip20p_domB"/>
</dbReference>
<dbReference type="GO" id="GO:0006888">
    <property type="term" value="P:endoplasmic reticulum to Golgi vesicle-mediated transport"/>
    <property type="evidence" value="ECO:0007669"/>
    <property type="project" value="InterPro"/>
</dbReference>
<dbReference type="EMBL" id="CAHR02000005">
    <property type="protein sequence ID" value="CCG80676.1"/>
    <property type="molecule type" value="Genomic_DNA"/>
</dbReference>
<dbReference type="PANTHER" id="PTHR13520:SF0">
    <property type="entry name" value="RAD50-INTERACTING PROTEIN 1"/>
    <property type="match status" value="1"/>
</dbReference>
<accession>R4X6U8</accession>
<dbReference type="GO" id="GO:0070939">
    <property type="term" value="C:Dsl1/NZR complex"/>
    <property type="evidence" value="ECO:0007669"/>
    <property type="project" value="InterPro"/>
</dbReference>
<dbReference type="Pfam" id="PF04437">
    <property type="entry name" value="RINT1_TIP1"/>
    <property type="match status" value="1"/>
</dbReference>
<dbReference type="OrthoDB" id="407410at2759"/>
<protein>
    <submittedName>
        <fullName evidence="1">RINT-1 family protein</fullName>
    </submittedName>
</protein>
<dbReference type="Proteomes" id="UP000013776">
    <property type="component" value="Unassembled WGS sequence"/>
</dbReference>
<dbReference type="STRING" id="1097556.R4X6U8"/>
<dbReference type="InterPro" id="IPR007528">
    <property type="entry name" value="RINT1_Tip20"/>
</dbReference>
<dbReference type="VEuPathDB" id="FungiDB:TAPDE_000212"/>
<dbReference type="eggNOG" id="KOG2218">
    <property type="taxonomic scope" value="Eukaryota"/>
</dbReference>
<keyword evidence="2" id="KW-1185">Reference proteome</keyword>